<dbReference type="AlphaFoldDB" id="A0A3N4HQ88"/>
<dbReference type="Proteomes" id="UP000275078">
    <property type="component" value="Unassembled WGS sequence"/>
</dbReference>
<gene>
    <name evidence="2" type="ORF">BJ508DRAFT_381846</name>
</gene>
<sequence length="425" mass="49099">MAESESRNLVDLPCEIILEIFKYAAYEETILALAQTHSRFRNILAGNTTSVYTALATRLYGPQSMPLFLLSRPDALPDKTRNFLSSNAKSLATGVMARIFKLGNYMQPRELRLKYQPQFWDVGEVFKEEHHGEMDKESYSWIHLNVTMTFWKLYEKILPTDDEARWEATGYIRPPTSLDYDSDNMEDEEKVPGCLGCQQPEGRECPWHRESGDQQWLDEFRAHDAADEFAKYLGGTTVTFDAYLRYLFFYARGATPHPDSQPSEYAAWKCSCLDTKNCRRCKAVRRMGGKTEGGFHFFDYSITENMTGKEWLALHYIEQEINSESKQMPFRNPFYKEGLELSFTDYWDELFSLSGLQEKPAGGLEDLDGLKRSYFAPGNRENRSFDLMVIDIEVSNGKFQEKAVVVKRAEWECIGDSKENLMTID</sequence>
<protein>
    <recommendedName>
        <fullName evidence="1">F-box domain-containing protein</fullName>
    </recommendedName>
</protein>
<proteinExistence type="predicted"/>
<dbReference type="InterPro" id="IPR001810">
    <property type="entry name" value="F-box_dom"/>
</dbReference>
<reference evidence="2 3" key="1">
    <citation type="journal article" date="2018" name="Nat. Ecol. Evol.">
        <title>Pezizomycetes genomes reveal the molecular basis of ectomycorrhizal truffle lifestyle.</title>
        <authorList>
            <person name="Murat C."/>
            <person name="Payen T."/>
            <person name="Noel B."/>
            <person name="Kuo A."/>
            <person name="Morin E."/>
            <person name="Chen J."/>
            <person name="Kohler A."/>
            <person name="Krizsan K."/>
            <person name="Balestrini R."/>
            <person name="Da Silva C."/>
            <person name="Montanini B."/>
            <person name="Hainaut M."/>
            <person name="Levati E."/>
            <person name="Barry K.W."/>
            <person name="Belfiori B."/>
            <person name="Cichocki N."/>
            <person name="Clum A."/>
            <person name="Dockter R.B."/>
            <person name="Fauchery L."/>
            <person name="Guy J."/>
            <person name="Iotti M."/>
            <person name="Le Tacon F."/>
            <person name="Lindquist E.A."/>
            <person name="Lipzen A."/>
            <person name="Malagnac F."/>
            <person name="Mello A."/>
            <person name="Molinier V."/>
            <person name="Miyauchi S."/>
            <person name="Poulain J."/>
            <person name="Riccioni C."/>
            <person name="Rubini A."/>
            <person name="Sitrit Y."/>
            <person name="Splivallo R."/>
            <person name="Traeger S."/>
            <person name="Wang M."/>
            <person name="Zifcakova L."/>
            <person name="Wipf D."/>
            <person name="Zambonelli A."/>
            <person name="Paolocci F."/>
            <person name="Nowrousian M."/>
            <person name="Ottonello S."/>
            <person name="Baldrian P."/>
            <person name="Spatafora J.W."/>
            <person name="Henrissat B."/>
            <person name="Nagy L.G."/>
            <person name="Aury J.M."/>
            <person name="Wincker P."/>
            <person name="Grigoriev I.V."/>
            <person name="Bonfante P."/>
            <person name="Martin F.M."/>
        </authorList>
    </citation>
    <scope>NUCLEOTIDE SEQUENCE [LARGE SCALE GENOMIC DNA]</scope>
    <source>
        <strain evidence="2 3">RN42</strain>
    </source>
</reference>
<organism evidence="2 3">
    <name type="scientific">Ascobolus immersus RN42</name>
    <dbReference type="NCBI Taxonomy" id="1160509"/>
    <lineage>
        <taxon>Eukaryota</taxon>
        <taxon>Fungi</taxon>
        <taxon>Dikarya</taxon>
        <taxon>Ascomycota</taxon>
        <taxon>Pezizomycotina</taxon>
        <taxon>Pezizomycetes</taxon>
        <taxon>Pezizales</taxon>
        <taxon>Ascobolaceae</taxon>
        <taxon>Ascobolus</taxon>
    </lineage>
</organism>
<keyword evidence="3" id="KW-1185">Reference proteome</keyword>
<feature type="domain" description="F-box" evidence="1">
    <location>
        <begin position="6"/>
        <end position="55"/>
    </location>
</feature>
<accession>A0A3N4HQ88</accession>
<evidence type="ECO:0000259" key="1">
    <source>
        <dbReference type="PROSITE" id="PS50181"/>
    </source>
</evidence>
<evidence type="ECO:0000313" key="2">
    <source>
        <dbReference type="EMBL" id="RPA71834.1"/>
    </source>
</evidence>
<name>A0A3N4HQ88_ASCIM</name>
<evidence type="ECO:0000313" key="3">
    <source>
        <dbReference type="Proteomes" id="UP000275078"/>
    </source>
</evidence>
<dbReference type="PROSITE" id="PS50181">
    <property type="entry name" value="FBOX"/>
    <property type="match status" value="1"/>
</dbReference>
<dbReference type="EMBL" id="ML119896">
    <property type="protein sequence ID" value="RPA71834.1"/>
    <property type="molecule type" value="Genomic_DNA"/>
</dbReference>